<dbReference type="GeneID" id="83625714"/>
<organism evidence="1">
    <name type="scientific">Kingella negevensis</name>
    <dbReference type="NCBI Taxonomy" id="1522312"/>
    <lineage>
        <taxon>Bacteria</taxon>
        <taxon>Pseudomonadati</taxon>
        <taxon>Pseudomonadota</taxon>
        <taxon>Betaproteobacteria</taxon>
        <taxon>Neisseriales</taxon>
        <taxon>Neisseriaceae</taxon>
        <taxon>Kingella</taxon>
    </lineage>
</organism>
<evidence type="ECO:0000313" key="2">
    <source>
        <dbReference type="EMBL" id="SNB61119.1"/>
    </source>
</evidence>
<reference evidence="1" key="1">
    <citation type="submission" date="2017-05" db="EMBL/GenBank/DDBJ databases">
        <authorList>
            <person name="Song R."/>
            <person name="Chenine A.L."/>
            <person name="Ruprecht R.M."/>
        </authorList>
    </citation>
    <scope>NUCLEOTIDE SEQUENCE</scope>
    <source>
        <strain evidence="1">Kingella_eburonensis</strain>
    </source>
</reference>
<dbReference type="Proteomes" id="UP000215450">
    <property type="component" value="Unassembled WGS sequence"/>
</dbReference>
<dbReference type="EMBL" id="FXUV02000012">
    <property type="protein sequence ID" value="SNB61119.1"/>
    <property type="molecule type" value="Genomic_DNA"/>
</dbReference>
<sequence length="119" mass="13428">MNLQKMTEGLVTLKGAIAAAIVDYESGMLMASANNDPSYDLEVVAGRGSEVIRAKRRIMDRLAMDDEINDILITLTTQYHLMCPSKKYKHMFIYLAVDRKEANLSRCRQAIFALEKQLA</sequence>
<reference evidence="2" key="2">
    <citation type="submission" date="2017-06" db="EMBL/GenBank/DDBJ databases">
        <authorList>
            <person name="Kim H.J."/>
            <person name="Triplett B.A."/>
        </authorList>
    </citation>
    <scope>NUCLEOTIDE SEQUENCE [LARGE SCALE GENOMIC DNA]</scope>
    <source>
        <strain evidence="2">Kingella_eburonensis</strain>
    </source>
</reference>
<accession>A0A238HEE3</accession>
<evidence type="ECO:0000313" key="3">
    <source>
        <dbReference type="Proteomes" id="UP000215450"/>
    </source>
</evidence>
<protein>
    <recommendedName>
        <fullName evidence="4">Roadblock/LC7 domain protein</fullName>
    </recommendedName>
</protein>
<dbReference type="RefSeq" id="WP_032137045.1">
    <property type="nucleotide sequence ID" value="NZ_CCNJ01000042.1"/>
</dbReference>
<evidence type="ECO:0008006" key="4">
    <source>
        <dbReference type="Google" id="ProtNLM"/>
    </source>
</evidence>
<dbReference type="OrthoDB" id="8611817at2"/>
<keyword evidence="3" id="KW-1185">Reference proteome</keyword>
<reference evidence="3" key="3">
    <citation type="submission" date="2017-06" db="EMBL/GenBank/DDBJ databases">
        <authorList>
            <person name="Laurent S."/>
        </authorList>
    </citation>
    <scope>NUCLEOTIDE SEQUENCE [LARGE SCALE GENOMIC DNA]</scope>
</reference>
<evidence type="ECO:0000313" key="1">
    <source>
        <dbReference type="EMBL" id="SMQ11998.1"/>
    </source>
</evidence>
<dbReference type="EMBL" id="FXUV01000012">
    <property type="protein sequence ID" value="SMQ11998.1"/>
    <property type="molecule type" value="Genomic_DNA"/>
</dbReference>
<name>A0A238HEE3_9NEIS</name>
<proteinExistence type="predicted"/>
<dbReference type="AlphaFoldDB" id="A0A238HEE3"/>
<gene>
    <name evidence="2" type="ORF">KEBURONENSIS_00826</name>
    <name evidence="1" type="ORF">KEBURONENSIS_01005</name>
</gene>
<dbReference type="STRING" id="1522312.GCA_900177895_01617"/>